<reference evidence="3" key="1">
    <citation type="submission" date="2023-07" db="EMBL/GenBank/DDBJ databases">
        <title>draft genome sequence of fig (Ficus carica).</title>
        <authorList>
            <person name="Takahashi T."/>
            <person name="Nishimura K."/>
        </authorList>
    </citation>
    <scope>NUCLEOTIDE SEQUENCE</scope>
</reference>
<keyword evidence="1" id="KW-0862">Zinc</keyword>
<organism evidence="3 4">
    <name type="scientific">Ficus carica</name>
    <name type="common">Common fig</name>
    <dbReference type="NCBI Taxonomy" id="3494"/>
    <lineage>
        <taxon>Eukaryota</taxon>
        <taxon>Viridiplantae</taxon>
        <taxon>Streptophyta</taxon>
        <taxon>Embryophyta</taxon>
        <taxon>Tracheophyta</taxon>
        <taxon>Spermatophyta</taxon>
        <taxon>Magnoliopsida</taxon>
        <taxon>eudicotyledons</taxon>
        <taxon>Gunneridae</taxon>
        <taxon>Pentapetalae</taxon>
        <taxon>rosids</taxon>
        <taxon>fabids</taxon>
        <taxon>Rosales</taxon>
        <taxon>Moraceae</taxon>
        <taxon>Ficeae</taxon>
        <taxon>Ficus</taxon>
    </lineage>
</organism>
<evidence type="ECO:0000313" key="3">
    <source>
        <dbReference type="EMBL" id="GMN51855.1"/>
    </source>
</evidence>
<dbReference type="AlphaFoldDB" id="A0AA88AH59"/>
<evidence type="ECO:0000256" key="1">
    <source>
        <dbReference type="PROSITE-ProRule" id="PRU00042"/>
    </source>
</evidence>
<evidence type="ECO:0000259" key="2">
    <source>
        <dbReference type="PROSITE" id="PS50157"/>
    </source>
</evidence>
<proteinExistence type="predicted"/>
<dbReference type="EMBL" id="BTGU01000039">
    <property type="protein sequence ID" value="GMN51855.1"/>
    <property type="molecule type" value="Genomic_DNA"/>
</dbReference>
<keyword evidence="4" id="KW-1185">Reference proteome</keyword>
<keyword evidence="1" id="KW-0863">Zinc-finger</keyword>
<gene>
    <name evidence="3" type="ORF">TIFTF001_021000</name>
</gene>
<evidence type="ECO:0000313" key="4">
    <source>
        <dbReference type="Proteomes" id="UP001187192"/>
    </source>
</evidence>
<accession>A0AA88AH59</accession>
<sequence>MLLNQIEVESMLSFCDHYKEVQLPHTADIIPTTLVPFLSDTRQRHNSHERVHKHDALLPASSTAILCRRFLLSALLSFLTVICNSSVSPHRDGVFSKTKRRFEIELKLSPCQAPVIITRRSNSHTPPTSSQLYSCHYCPHMFDPHQGHNSHQRVHKSDCTAACLFHRHYLSSMPSFGYPAIHDHHRSGPPDVSTRLMLKKLWRELKLSIAQHSCDHYKGGPTPTHRRDQSRQLYSCQATIPTKEFTSVIAPLSASSIAIICR</sequence>
<feature type="domain" description="C2H2-type" evidence="2">
    <location>
        <begin position="133"/>
        <end position="160"/>
    </location>
</feature>
<protein>
    <recommendedName>
        <fullName evidence="2">C2H2-type domain-containing protein</fullName>
    </recommendedName>
</protein>
<dbReference type="PROSITE" id="PS00028">
    <property type="entry name" value="ZINC_FINGER_C2H2_1"/>
    <property type="match status" value="1"/>
</dbReference>
<name>A0AA88AH59_FICCA</name>
<dbReference type="Proteomes" id="UP001187192">
    <property type="component" value="Unassembled WGS sequence"/>
</dbReference>
<dbReference type="InterPro" id="IPR013087">
    <property type="entry name" value="Znf_C2H2_type"/>
</dbReference>
<keyword evidence="1" id="KW-0479">Metal-binding</keyword>
<comment type="caution">
    <text evidence="3">The sequence shown here is derived from an EMBL/GenBank/DDBJ whole genome shotgun (WGS) entry which is preliminary data.</text>
</comment>
<dbReference type="PROSITE" id="PS50157">
    <property type="entry name" value="ZINC_FINGER_C2H2_2"/>
    <property type="match status" value="1"/>
</dbReference>
<dbReference type="GO" id="GO:0008270">
    <property type="term" value="F:zinc ion binding"/>
    <property type="evidence" value="ECO:0007669"/>
    <property type="project" value="UniProtKB-KW"/>
</dbReference>